<gene>
    <name evidence="2" type="ORF">H0264_16995</name>
</gene>
<reference evidence="2 3" key="1">
    <citation type="submission" date="2020-07" db="EMBL/GenBank/DDBJ databases">
        <authorList>
            <person name="Zhuang K."/>
            <person name="Ran Y."/>
        </authorList>
    </citation>
    <scope>NUCLEOTIDE SEQUENCE [LARGE SCALE GENOMIC DNA]</scope>
    <source>
        <strain evidence="2 3">WCH-YHL-001</strain>
    </source>
</reference>
<dbReference type="GO" id="GO:0005737">
    <property type="term" value="C:cytoplasm"/>
    <property type="evidence" value="ECO:0007669"/>
    <property type="project" value="TreeGrafter"/>
</dbReference>
<dbReference type="PANTHER" id="PTHR48079">
    <property type="entry name" value="PROTEIN YEEZ"/>
    <property type="match status" value="1"/>
</dbReference>
<dbReference type="EMBL" id="CP059399">
    <property type="protein sequence ID" value="QLY33700.1"/>
    <property type="molecule type" value="Genomic_DNA"/>
</dbReference>
<dbReference type="Proteomes" id="UP000515512">
    <property type="component" value="Chromosome"/>
</dbReference>
<dbReference type="AlphaFoldDB" id="A0A7D6ZN42"/>
<evidence type="ECO:0000313" key="2">
    <source>
        <dbReference type="EMBL" id="QLY33700.1"/>
    </source>
</evidence>
<evidence type="ECO:0000259" key="1">
    <source>
        <dbReference type="Pfam" id="PF01370"/>
    </source>
</evidence>
<dbReference type="Gene3D" id="3.40.50.720">
    <property type="entry name" value="NAD(P)-binding Rossmann-like Domain"/>
    <property type="match status" value="1"/>
</dbReference>
<dbReference type="GO" id="GO:0004029">
    <property type="term" value="F:aldehyde dehydrogenase (NAD+) activity"/>
    <property type="evidence" value="ECO:0007669"/>
    <property type="project" value="TreeGrafter"/>
</dbReference>
<dbReference type="RefSeq" id="WP_181584864.1">
    <property type="nucleotide sequence ID" value="NZ_CP059399.1"/>
</dbReference>
<dbReference type="Pfam" id="PF01370">
    <property type="entry name" value="Epimerase"/>
    <property type="match status" value="1"/>
</dbReference>
<feature type="domain" description="NAD-dependent epimerase/dehydratase" evidence="1">
    <location>
        <begin position="3"/>
        <end position="234"/>
    </location>
</feature>
<proteinExistence type="predicted"/>
<dbReference type="InterPro" id="IPR036291">
    <property type="entry name" value="NAD(P)-bd_dom_sf"/>
</dbReference>
<accession>A0A7D6ZN42</accession>
<protein>
    <submittedName>
        <fullName evidence="2">NAD(P)-dependent oxidoreductase</fullName>
    </submittedName>
</protein>
<name>A0A7D6ZN42_9NOCA</name>
<sequence length="314" mass="33640">MRIIVAGATGAIGRPLVAALRRNGHEVLALTRGGRSAELVRALGGTPIIANVLEREDLLRAADGLAADAVIHELTAYRHSPPTHYRSPGLLRTNALRGTGSRNLVEFAVNVGAARYLTQSLIVGYGIRDHGPELVTEQEGFGRAQGDANDPFLSALYEAEEWAWRAAGIDGIALRYGVFYGPGASDMFVRALKLRMLPLPRIGTGSIGVVHIEDAAAATVAALENGRAGQAYNIVDDEPVTWEALFDAMAETVGARRPLRVPARVLRHGSPLAAAQMLDMSLRVSNVKARAELGWKPRYPSYREGLATLASAPR</sequence>
<dbReference type="SUPFAM" id="SSF51735">
    <property type="entry name" value="NAD(P)-binding Rossmann-fold domains"/>
    <property type="match status" value="1"/>
</dbReference>
<dbReference type="InterPro" id="IPR051783">
    <property type="entry name" value="NAD(P)-dependent_oxidoreduct"/>
</dbReference>
<evidence type="ECO:0000313" key="3">
    <source>
        <dbReference type="Proteomes" id="UP000515512"/>
    </source>
</evidence>
<organism evidence="2 3">
    <name type="scientific">Nocardia huaxiensis</name>
    <dbReference type="NCBI Taxonomy" id="2755382"/>
    <lineage>
        <taxon>Bacteria</taxon>
        <taxon>Bacillati</taxon>
        <taxon>Actinomycetota</taxon>
        <taxon>Actinomycetes</taxon>
        <taxon>Mycobacteriales</taxon>
        <taxon>Nocardiaceae</taxon>
        <taxon>Nocardia</taxon>
    </lineage>
</organism>
<dbReference type="InterPro" id="IPR001509">
    <property type="entry name" value="Epimerase_deHydtase"/>
</dbReference>
<keyword evidence="3" id="KW-1185">Reference proteome</keyword>
<dbReference type="KEGG" id="nhu:H0264_16995"/>
<dbReference type="PANTHER" id="PTHR48079:SF6">
    <property type="entry name" value="NAD(P)-BINDING DOMAIN-CONTAINING PROTEIN-RELATED"/>
    <property type="match status" value="1"/>
</dbReference>